<evidence type="ECO:0000313" key="3">
    <source>
        <dbReference type="Proteomes" id="UP001153636"/>
    </source>
</evidence>
<protein>
    <submittedName>
        <fullName evidence="2">Uncharacterized protein</fullName>
    </submittedName>
</protein>
<feature type="region of interest" description="Disordered" evidence="1">
    <location>
        <begin position="1"/>
        <end position="26"/>
    </location>
</feature>
<dbReference type="EMBL" id="OV651817">
    <property type="protein sequence ID" value="CAH1111106.1"/>
    <property type="molecule type" value="Genomic_DNA"/>
</dbReference>
<dbReference type="AlphaFoldDB" id="A0A9P0CZ56"/>
<sequence>MIESTSQNPNADKENIPPEIIESTSQNLNAIIIETTPPSRTEDKNRNETTKLIPVNIPTPFKKALFWPNQSSVSKGKKRKKIPVVTTSDQWKEYKKKRRRKTTTRRTKGKTKKQREENKIKRESKHLQKKIKKATIEEKLENEDNKKELNREAIQVEDYVIVNF</sequence>
<dbReference type="OrthoDB" id="71166at2759"/>
<dbReference type="Proteomes" id="UP001153636">
    <property type="component" value="Chromosome 5"/>
</dbReference>
<feature type="region of interest" description="Disordered" evidence="1">
    <location>
        <begin position="92"/>
        <end position="130"/>
    </location>
</feature>
<keyword evidence="3" id="KW-1185">Reference proteome</keyword>
<reference evidence="2" key="1">
    <citation type="submission" date="2022-01" db="EMBL/GenBank/DDBJ databases">
        <authorList>
            <person name="King R."/>
        </authorList>
    </citation>
    <scope>NUCLEOTIDE SEQUENCE</scope>
</reference>
<gene>
    <name evidence="2" type="ORF">PSYICH_LOCUS10976</name>
</gene>
<feature type="compositionally biased region" description="Polar residues" evidence="1">
    <location>
        <begin position="1"/>
        <end position="10"/>
    </location>
</feature>
<name>A0A9P0CZ56_9CUCU</name>
<accession>A0A9P0CZ56</accession>
<proteinExistence type="predicted"/>
<evidence type="ECO:0000256" key="1">
    <source>
        <dbReference type="SAM" id="MobiDB-lite"/>
    </source>
</evidence>
<evidence type="ECO:0000313" key="2">
    <source>
        <dbReference type="EMBL" id="CAH1111106.1"/>
    </source>
</evidence>
<feature type="compositionally biased region" description="Basic residues" evidence="1">
    <location>
        <begin position="94"/>
        <end position="113"/>
    </location>
</feature>
<organism evidence="2 3">
    <name type="scientific">Psylliodes chrysocephalus</name>
    <dbReference type="NCBI Taxonomy" id="3402493"/>
    <lineage>
        <taxon>Eukaryota</taxon>
        <taxon>Metazoa</taxon>
        <taxon>Ecdysozoa</taxon>
        <taxon>Arthropoda</taxon>
        <taxon>Hexapoda</taxon>
        <taxon>Insecta</taxon>
        <taxon>Pterygota</taxon>
        <taxon>Neoptera</taxon>
        <taxon>Endopterygota</taxon>
        <taxon>Coleoptera</taxon>
        <taxon>Polyphaga</taxon>
        <taxon>Cucujiformia</taxon>
        <taxon>Chrysomeloidea</taxon>
        <taxon>Chrysomelidae</taxon>
        <taxon>Galerucinae</taxon>
        <taxon>Alticini</taxon>
        <taxon>Psylliodes</taxon>
    </lineage>
</organism>